<dbReference type="AlphaFoldDB" id="A0A1Y6CY00"/>
<dbReference type="Proteomes" id="UP000192923">
    <property type="component" value="Unassembled WGS sequence"/>
</dbReference>
<dbReference type="Gene3D" id="1.25.40.10">
    <property type="entry name" value="Tetratricopeptide repeat domain"/>
    <property type="match status" value="2"/>
</dbReference>
<protein>
    <submittedName>
        <fullName evidence="3">Tetratricopeptide repeat-containing protein</fullName>
    </submittedName>
</protein>
<keyword evidence="1" id="KW-0677">Repeat</keyword>
<dbReference type="SUPFAM" id="SSF52540">
    <property type="entry name" value="P-loop containing nucleoside triphosphate hydrolases"/>
    <property type="match status" value="1"/>
</dbReference>
<organism evidence="3 4">
    <name type="scientific">Methylomagnum ishizawai</name>
    <dbReference type="NCBI Taxonomy" id="1760988"/>
    <lineage>
        <taxon>Bacteria</taxon>
        <taxon>Pseudomonadati</taxon>
        <taxon>Pseudomonadota</taxon>
        <taxon>Gammaproteobacteria</taxon>
        <taxon>Methylococcales</taxon>
        <taxon>Methylococcaceae</taxon>
        <taxon>Methylomagnum</taxon>
    </lineage>
</organism>
<dbReference type="InterPro" id="IPR027417">
    <property type="entry name" value="P-loop_NTPase"/>
</dbReference>
<proteinExistence type="predicted"/>
<dbReference type="SMART" id="SM00028">
    <property type="entry name" value="TPR"/>
    <property type="match status" value="4"/>
</dbReference>
<keyword evidence="2" id="KW-0802">TPR repeat</keyword>
<dbReference type="EMBL" id="FXAM01000001">
    <property type="protein sequence ID" value="SMF95176.1"/>
    <property type="molecule type" value="Genomic_DNA"/>
</dbReference>
<evidence type="ECO:0000313" key="3">
    <source>
        <dbReference type="EMBL" id="SMF95176.1"/>
    </source>
</evidence>
<dbReference type="RefSeq" id="WP_085213178.1">
    <property type="nucleotide sequence ID" value="NZ_FXAM01000001.1"/>
</dbReference>
<gene>
    <name evidence="3" type="ORF">SAMN02949497_2523</name>
</gene>
<dbReference type="InterPro" id="IPR019734">
    <property type="entry name" value="TPR_rpt"/>
</dbReference>
<dbReference type="OrthoDB" id="7308181at2"/>
<sequence length="956" mass="103257">MPDSPSYDLLISHTPAHGPAVRPLLEALRQRGVSYRTAPAHECPDLPAGFGLAKACLIWASEDYFQSRAAQTHLAAVFSAQDHATAPPARRLLLVNAGTGTRHIYPVRLRDWRYAAAPDIQDAPGHAALAASLHTHCAALVGCLAQARPWVPPPWHAAHQERPEPTLIFLRRERELWDIHAWLSPDPAPSADTEPGPVVAVAGLEGQGKSTLAREYVHRFGPAFPGGIFWLTAREAKPTASVAELAENPPLKMQLLAFLHTLSPQDPTPPAADTPALLERLGSRLAQAGQPFLWIVDDLPEGLNGPALRQWLAPAGHLGRTLLTTRGQRYDEQLECIHLPPLDEETAWRLLTWNLPPTSGPERAATARLLDELGRQPLAITAGNAAARGNRRQRNAPYTALRRRLGDPAYGAVIVAANLHSGLPKAQETALAGALLAAMSAMGEAGHDVLRLAANLADAPLPLDFVVDCLAASGLCGEQQRQHPLRARCLELLGIPRPSAAELAQRHAGTAIAVLDRLGLGEATGGHLHLHSLTVHTMRIANHDLRRLAALHRAAVSVLHDLAATCAAADDWRRLAALAPHARALTADPREHSAQETQADLACRARLAAFLGDMDMAHGLPQRALDMYRHAGAGLARAVAADAEAWDWLAELARIRERTGDILAARGDAAGALDTYLKSLRIRKRLTAQDPGREDWQLGQWSLYLKAGEALAQGGDLDKARNSYRAGLTQRSALPSAALADGEREYALAAAFERLAGLYRKQKQVGAALDALGPALEIYQKLAGQTPANPKSAAAPARVHGQLAEILRERGEIQPALEHYRQAIAAYTQLSGQDSANLEWKRQLAQCHRWAGEISVAQSQPEAAIKHYRARTNLLKRLMPQGSPDAALQREIAVNYAKLGLLCDQTGDIPTALGYYRKARAGAALWAELVPEDNSLQGELAWVEKRLAQEETPSAA</sequence>
<reference evidence="3 4" key="1">
    <citation type="submission" date="2016-12" db="EMBL/GenBank/DDBJ databases">
        <authorList>
            <person name="Song W.-J."/>
            <person name="Kurnit D.M."/>
        </authorList>
    </citation>
    <scope>NUCLEOTIDE SEQUENCE [LARGE SCALE GENOMIC DNA]</scope>
    <source>
        <strain evidence="3 4">175</strain>
    </source>
</reference>
<dbReference type="Pfam" id="PF13374">
    <property type="entry name" value="TPR_10"/>
    <property type="match status" value="2"/>
</dbReference>
<dbReference type="PANTHER" id="PTHR45641:SF19">
    <property type="entry name" value="NEPHROCYSTIN-3"/>
    <property type="match status" value="1"/>
</dbReference>
<evidence type="ECO:0000256" key="1">
    <source>
        <dbReference type="ARBA" id="ARBA00022737"/>
    </source>
</evidence>
<evidence type="ECO:0000313" key="4">
    <source>
        <dbReference type="Proteomes" id="UP000192923"/>
    </source>
</evidence>
<evidence type="ECO:0000256" key="2">
    <source>
        <dbReference type="ARBA" id="ARBA00022803"/>
    </source>
</evidence>
<dbReference type="Gene3D" id="3.40.50.300">
    <property type="entry name" value="P-loop containing nucleotide triphosphate hydrolases"/>
    <property type="match status" value="1"/>
</dbReference>
<dbReference type="InterPro" id="IPR011990">
    <property type="entry name" value="TPR-like_helical_dom_sf"/>
</dbReference>
<accession>A0A1Y6CY00</accession>
<dbReference type="STRING" id="1760988.SAMN02949497_2523"/>
<dbReference type="SUPFAM" id="SSF48452">
    <property type="entry name" value="TPR-like"/>
    <property type="match status" value="2"/>
</dbReference>
<dbReference type="PANTHER" id="PTHR45641">
    <property type="entry name" value="TETRATRICOPEPTIDE REPEAT PROTEIN (AFU_ORTHOLOGUE AFUA_6G03870)"/>
    <property type="match status" value="1"/>
</dbReference>
<keyword evidence="4" id="KW-1185">Reference proteome</keyword>
<name>A0A1Y6CY00_9GAMM</name>